<organism evidence="1 2">
    <name type="scientific">Paraburkholderia steynii</name>
    <dbReference type="NCBI Taxonomy" id="1245441"/>
    <lineage>
        <taxon>Bacteria</taxon>
        <taxon>Pseudomonadati</taxon>
        <taxon>Pseudomonadota</taxon>
        <taxon>Betaproteobacteria</taxon>
        <taxon>Burkholderiales</taxon>
        <taxon>Burkholderiaceae</taxon>
        <taxon>Paraburkholderia</taxon>
    </lineage>
</organism>
<protein>
    <submittedName>
        <fullName evidence="1">Uncharacterized protein</fullName>
    </submittedName>
</protein>
<dbReference type="AlphaFoldDB" id="A0A4R0XK22"/>
<dbReference type="EMBL" id="MWML01000036">
    <property type="protein sequence ID" value="TCG08390.1"/>
    <property type="molecule type" value="Genomic_DNA"/>
</dbReference>
<sequence>MGLFQDGKFERSCFRCEHYAGQVADYSHAACARGKYPLVQARPRTGCVHWVQAIGIDDDTRPIDPFQGSDRR</sequence>
<gene>
    <name evidence="1" type="ORF">BZM27_12725</name>
</gene>
<evidence type="ECO:0000313" key="1">
    <source>
        <dbReference type="EMBL" id="TCG08390.1"/>
    </source>
</evidence>
<keyword evidence="2" id="KW-1185">Reference proteome</keyword>
<reference evidence="1 2" key="1">
    <citation type="submission" date="2017-02" db="EMBL/GenBank/DDBJ databases">
        <title>Paraburkholderia sophoroidis sp. nov. and Paraburkholderia steynii sp. nov. rhizobial symbionts of the fynbos legume Hypocalyptus sophoroides.</title>
        <authorList>
            <person name="Steenkamp E.T."/>
            <person name="Beukes C.W."/>
            <person name="Van Zyl E."/>
            <person name="Avontuur J."/>
            <person name="Chan W.Y."/>
            <person name="Hassen A."/>
            <person name="Palmer M."/>
            <person name="Mthombeni L."/>
            <person name="Phalane F."/>
            <person name="Sereme K."/>
            <person name="Venter S.N."/>
        </authorList>
    </citation>
    <scope>NUCLEOTIDE SEQUENCE [LARGE SCALE GENOMIC DNA]</scope>
    <source>
        <strain evidence="1 2">HC1.1ba</strain>
    </source>
</reference>
<comment type="caution">
    <text evidence="1">The sequence shown here is derived from an EMBL/GenBank/DDBJ whole genome shotgun (WGS) entry which is preliminary data.</text>
</comment>
<dbReference type="Proteomes" id="UP000294200">
    <property type="component" value="Unassembled WGS sequence"/>
</dbReference>
<name>A0A4R0XK22_9BURK</name>
<accession>A0A4R0XK22</accession>
<evidence type="ECO:0000313" key="2">
    <source>
        <dbReference type="Proteomes" id="UP000294200"/>
    </source>
</evidence>
<proteinExistence type="predicted"/>